<dbReference type="InterPro" id="IPR025110">
    <property type="entry name" value="AMP-bd_C"/>
</dbReference>
<dbReference type="Pfam" id="PF00501">
    <property type="entry name" value="AMP-binding"/>
    <property type="match status" value="1"/>
</dbReference>
<dbReference type="InterPro" id="IPR042099">
    <property type="entry name" value="ANL_N_sf"/>
</dbReference>
<dbReference type="Pfam" id="PF13193">
    <property type="entry name" value="AMP-binding_C"/>
    <property type="match status" value="1"/>
</dbReference>
<dbReference type="PROSITE" id="PS00455">
    <property type="entry name" value="AMP_BINDING"/>
    <property type="match status" value="1"/>
</dbReference>
<dbReference type="Gene3D" id="3.30.300.30">
    <property type="match status" value="1"/>
</dbReference>
<protein>
    <submittedName>
        <fullName evidence="5">AMP-binding protein</fullName>
    </submittedName>
</protein>
<evidence type="ECO:0000256" key="1">
    <source>
        <dbReference type="ARBA" id="ARBA00006432"/>
    </source>
</evidence>
<accession>A0A5P3VJU5</accession>
<evidence type="ECO:0000259" key="3">
    <source>
        <dbReference type="Pfam" id="PF00501"/>
    </source>
</evidence>
<keyword evidence="2" id="KW-0436">Ligase</keyword>
<dbReference type="InterPro" id="IPR000873">
    <property type="entry name" value="AMP-dep_synth/lig_dom"/>
</dbReference>
<comment type="similarity">
    <text evidence="1">Belongs to the ATP-dependent AMP-binding enzyme family.</text>
</comment>
<feature type="domain" description="AMP-dependent synthetase/ligase" evidence="3">
    <location>
        <begin position="20"/>
        <end position="369"/>
    </location>
</feature>
<dbReference type="GO" id="GO:0006631">
    <property type="term" value="P:fatty acid metabolic process"/>
    <property type="evidence" value="ECO:0007669"/>
    <property type="project" value="TreeGrafter"/>
</dbReference>
<dbReference type="InterPro" id="IPR045851">
    <property type="entry name" value="AMP-bd_C_sf"/>
</dbReference>
<dbReference type="RefSeq" id="WP_151071479.1">
    <property type="nucleotide sequence ID" value="NZ_CP032519.1"/>
</dbReference>
<dbReference type="GO" id="GO:0031956">
    <property type="term" value="F:medium-chain fatty acid-CoA ligase activity"/>
    <property type="evidence" value="ECO:0007669"/>
    <property type="project" value="TreeGrafter"/>
</dbReference>
<evidence type="ECO:0000313" key="5">
    <source>
        <dbReference type="EMBL" id="QEZ46228.1"/>
    </source>
</evidence>
<name>A0A5P3VJU5_9BURK</name>
<dbReference type="SUPFAM" id="SSF56801">
    <property type="entry name" value="Acetyl-CoA synthetase-like"/>
    <property type="match status" value="1"/>
</dbReference>
<dbReference type="Proteomes" id="UP000325743">
    <property type="component" value="Chromosome 2"/>
</dbReference>
<evidence type="ECO:0000259" key="4">
    <source>
        <dbReference type="Pfam" id="PF13193"/>
    </source>
</evidence>
<evidence type="ECO:0000313" key="6">
    <source>
        <dbReference type="Proteomes" id="UP000325743"/>
    </source>
</evidence>
<dbReference type="InterPro" id="IPR020845">
    <property type="entry name" value="AMP-binding_CS"/>
</dbReference>
<evidence type="ECO:0000256" key="2">
    <source>
        <dbReference type="ARBA" id="ARBA00022598"/>
    </source>
</evidence>
<dbReference type="PANTHER" id="PTHR43201">
    <property type="entry name" value="ACYL-COA SYNTHETASE"/>
    <property type="match status" value="1"/>
</dbReference>
<dbReference type="EMBL" id="CP032519">
    <property type="protein sequence ID" value="QEZ46228.1"/>
    <property type="molecule type" value="Genomic_DNA"/>
</dbReference>
<dbReference type="Gene3D" id="3.40.50.12780">
    <property type="entry name" value="N-terminal domain of ligase-like"/>
    <property type="match status" value="1"/>
</dbReference>
<feature type="domain" description="AMP-binding enzyme C-terminal" evidence="4">
    <location>
        <begin position="420"/>
        <end position="494"/>
    </location>
</feature>
<dbReference type="AlphaFoldDB" id="A0A5P3VJU5"/>
<organism evidence="5 6">
    <name type="scientific">Cupriavidus oxalaticus</name>
    <dbReference type="NCBI Taxonomy" id="96344"/>
    <lineage>
        <taxon>Bacteria</taxon>
        <taxon>Pseudomonadati</taxon>
        <taxon>Pseudomonadota</taxon>
        <taxon>Betaproteobacteria</taxon>
        <taxon>Burkholderiales</taxon>
        <taxon>Burkholderiaceae</taxon>
        <taxon>Cupriavidus</taxon>
    </lineage>
</organism>
<reference evidence="5 6" key="1">
    <citation type="submission" date="2018-09" db="EMBL/GenBank/DDBJ databases">
        <title>Complete genome sequence of Cupriavidus oxalaticus T2, a bacterium capable of phenol tolerance and degradation.</title>
        <authorList>
            <person name="Yan J."/>
        </authorList>
    </citation>
    <scope>NUCLEOTIDE SEQUENCE [LARGE SCALE GENOMIC DNA]</scope>
    <source>
        <strain evidence="5 6">T2</strain>
    </source>
</reference>
<sequence length="507" mass="53424">MHTDAIRSDFRLHDLIRRHLPRLAEHPALVEEGRTWTYAALCDASAALAAHFRSAGLRPGDRLMIVGENCVAQVAALMAASMLDAWSVIVNARLTAAEVDAIEAHCGPRLVFCTSSVSGDARRHAQARGASGHTVAGLAFDCTVANAGAVAEPVFADSAGQVAVLIYTTGTTGQPKGVMLTHRNLAFAAATSSASRSTSERDCVYAALPLSHVFGLTSVVLAALGAGATVRIAARFDVGQVVQAMADGITFFQGVPAMYVRLLAAHDGGVSIHAPQLRFIHCGGAPLDPALKTRVEALFGLPINNGYGMTEASPSICMVPYNQKCDDMTVGYVIPGVEARIVDAMGRAVPQGQVGELQIRGPNVMKGYYKAPALTAEVLSADGWLSTRDLVRQAGDGACYVMGRLKDLIIRSGFNVYPSEVEAALNAHPAVAQSCVVGKAVAGDEQVIAFVELHAGAMADADALQAFVRERLAPYKRPQRIVLVPQLPAAQSGKILKKVVLEMAARL</sequence>
<proteinExistence type="inferred from homology"/>
<dbReference type="PANTHER" id="PTHR43201:SF5">
    <property type="entry name" value="MEDIUM-CHAIN ACYL-COA LIGASE ACSF2, MITOCHONDRIAL"/>
    <property type="match status" value="1"/>
</dbReference>
<gene>
    <name evidence="5" type="ORF">D2917_18285</name>
</gene>